<dbReference type="Gene3D" id="1.10.287.610">
    <property type="entry name" value="Helix hairpin bin"/>
    <property type="match status" value="1"/>
</dbReference>
<keyword evidence="3" id="KW-0687">Ribonucleoprotein</keyword>
<dbReference type="InterPro" id="IPR005706">
    <property type="entry name" value="Ribosomal_uS2_bac/mit/plastid"/>
</dbReference>
<dbReference type="SUPFAM" id="SSF52313">
    <property type="entry name" value="Ribosomal protein S2"/>
    <property type="match status" value="1"/>
</dbReference>
<accession>A0A411L937</accession>
<evidence type="ECO:0000256" key="1">
    <source>
        <dbReference type="ARBA" id="ARBA00006242"/>
    </source>
</evidence>
<evidence type="ECO:0000256" key="2">
    <source>
        <dbReference type="ARBA" id="ARBA00035155"/>
    </source>
</evidence>
<sequence length="242" mass="27812">MKRRYWNINLQDMMAVSLYMGKKIKQWNPRMVIPYICAEFKGRHLINLPLTARFLSAACDSLFYAASNKKNILFIATTKPKIASFITRAAKKTRCHYITYKWLRGMLTNWSTTSKRLTQMRNIRIDQDRGILALLSKRDAALQKKELAYLEKHMTGIQYMETVPDIAIIVDQKTNYLALRECRMVGISTICLVDTDCDPDLADIPIPMNTRNFLGLQFIIKKFVFAICAGRDQATGPTETPS</sequence>
<organism evidence="4">
    <name type="scientific">Pharnaceum aurantium</name>
    <dbReference type="NCBI Taxonomy" id="2518628"/>
    <lineage>
        <taxon>Eukaryota</taxon>
        <taxon>Viridiplantae</taxon>
        <taxon>Streptophyta</taxon>
        <taxon>Embryophyta</taxon>
        <taxon>Tracheophyta</taxon>
        <taxon>Spermatophyta</taxon>
        <taxon>Magnoliopsida</taxon>
        <taxon>eudicotyledons</taxon>
        <taxon>Gunneridae</taxon>
        <taxon>Pentapetalae</taxon>
        <taxon>Caryophyllales</taxon>
        <taxon>Molluginaceae</taxon>
        <taxon>Pharnaceum</taxon>
    </lineage>
</organism>
<dbReference type="GO" id="GO:0005763">
    <property type="term" value="C:mitochondrial small ribosomal subunit"/>
    <property type="evidence" value="ECO:0007669"/>
    <property type="project" value="TreeGrafter"/>
</dbReference>
<keyword evidence="4" id="KW-0150">Chloroplast</keyword>
<dbReference type="Gene3D" id="3.40.50.10490">
    <property type="entry name" value="Glucose-6-phosphate isomerase like protein, domain 1"/>
    <property type="match status" value="1"/>
</dbReference>
<dbReference type="EMBL" id="MH286329">
    <property type="protein sequence ID" value="QBE88797.1"/>
    <property type="molecule type" value="Genomic_DNA"/>
</dbReference>
<dbReference type="InterPro" id="IPR023591">
    <property type="entry name" value="Ribosomal_uS2_flav_dom_sf"/>
</dbReference>
<dbReference type="Pfam" id="PF00318">
    <property type="entry name" value="Ribosomal_S2"/>
    <property type="match status" value="1"/>
</dbReference>
<comment type="subcellular location">
    <subcellularLocation>
        <location evidence="3">Plastid</location>
        <location evidence="3">Chloroplast</location>
    </subcellularLocation>
</comment>
<keyword evidence="3 4" id="KW-0689">Ribosomal protein</keyword>
<comment type="similarity">
    <text evidence="1 3">Belongs to the universal ribosomal protein uS2 family.</text>
</comment>
<gene>
    <name evidence="3 4" type="primary">rps2</name>
</gene>
<proteinExistence type="inferred from homology"/>
<dbReference type="GO" id="GO:0009507">
    <property type="term" value="C:chloroplast"/>
    <property type="evidence" value="ECO:0007669"/>
    <property type="project" value="UniProtKB-SubCell"/>
</dbReference>
<reference evidence="4" key="1">
    <citation type="journal article" date="2019" name="Mol. Phylogenet. Evol.">
        <title>Plastid phylogenomic insights into the evolution of Caryophyllales.</title>
        <authorList>
            <person name="Yao G."/>
            <person name="Jin J.J."/>
            <person name="Li H.T."/>
            <person name="Yang J.B."/>
            <person name="Shiva Mandala V."/>
            <person name="Croley M."/>
            <person name="Mostow R."/>
            <person name="Douglas N.A."/>
            <person name="Chase M.W."/>
            <person name="Christenhusz M.J."/>
            <person name="Soltis D.E."/>
            <person name="Soltis P.S."/>
            <person name="Smith S.A."/>
            <person name="Brockington S.F."/>
            <person name="Moore M.J."/>
            <person name="Yi T.S."/>
            <person name="Li D.Z."/>
        </authorList>
    </citation>
    <scope>NUCLEOTIDE SEQUENCE</scope>
</reference>
<keyword evidence="4" id="KW-0934">Plastid</keyword>
<dbReference type="PRINTS" id="PR00395">
    <property type="entry name" value="RIBOSOMALS2"/>
</dbReference>
<protein>
    <recommendedName>
        <fullName evidence="2 3">Small ribosomal subunit protein uS2c</fullName>
    </recommendedName>
</protein>
<dbReference type="NCBIfam" id="TIGR01011">
    <property type="entry name" value="rpsB_bact"/>
    <property type="match status" value="1"/>
</dbReference>
<dbReference type="HAMAP" id="MF_00291_B">
    <property type="entry name" value="Ribosomal_uS2_B"/>
    <property type="match status" value="1"/>
</dbReference>
<evidence type="ECO:0000256" key="3">
    <source>
        <dbReference type="HAMAP-Rule" id="MF_00291"/>
    </source>
</evidence>
<dbReference type="PANTHER" id="PTHR12534">
    <property type="entry name" value="30S RIBOSOMAL PROTEIN S2 PROKARYOTIC AND ORGANELLAR"/>
    <property type="match status" value="1"/>
</dbReference>
<geneLocation type="chloroplast" evidence="4"/>
<name>A0A411L937_9CARY</name>
<dbReference type="CDD" id="cd01425">
    <property type="entry name" value="RPS2"/>
    <property type="match status" value="1"/>
</dbReference>
<dbReference type="InterPro" id="IPR001865">
    <property type="entry name" value="Ribosomal_uS2"/>
</dbReference>
<dbReference type="AlphaFoldDB" id="A0A411L937"/>
<dbReference type="GO" id="GO:0006412">
    <property type="term" value="P:translation"/>
    <property type="evidence" value="ECO:0007669"/>
    <property type="project" value="UniProtKB-UniRule"/>
</dbReference>
<dbReference type="GO" id="GO:0003735">
    <property type="term" value="F:structural constituent of ribosome"/>
    <property type="evidence" value="ECO:0007669"/>
    <property type="project" value="InterPro"/>
</dbReference>
<evidence type="ECO:0000313" key="4">
    <source>
        <dbReference type="EMBL" id="QBE88797.1"/>
    </source>
</evidence>
<dbReference type="PANTHER" id="PTHR12534:SF0">
    <property type="entry name" value="SMALL RIBOSOMAL SUBUNIT PROTEIN US2M"/>
    <property type="match status" value="1"/>
</dbReference>